<evidence type="ECO:0000313" key="3">
    <source>
        <dbReference type="Proteomes" id="UP000321049"/>
    </source>
</evidence>
<keyword evidence="3" id="KW-1185">Reference proteome</keyword>
<keyword evidence="1" id="KW-0812">Transmembrane</keyword>
<keyword evidence="1" id="KW-1133">Transmembrane helix</keyword>
<name>A0A511JJ08_9CELL</name>
<evidence type="ECO:0000313" key="2">
    <source>
        <dbReference type="EMBL" id="GEL97859.1"/>
    </source>
</evidence>
<feature type="transmembrane region" description="Helical" evidence="1">
    <location>
        <begin position="6"/>
        <end position="28"/>
    </location>
</feature>
<dbReference type="EMBL" id="BJWH01000005">
    <property type="protein sequence ID" value="GEL97859.1"/>
    <property type="molecule type" value="Genomic_DNA"/>
</dbReference>
<dbReference type="RefSeq" id="WP_186814766.1">
    <property type="nucleotide sequence ID" value="NZ_BJWH01000005.1"/>
</dbReference>
<proteinExistence type="predicted"/>
<dbReference type="Proteomes" id="UP000321049">
    <property type="component" value="Unassembled WGS sequence"/>
</dbReference>
<sequence>MLGSHLLILVLVYVAVPLLVLAALYWVIRLAVRDGILAARTRSSEQHP</sequence>
<keyword evidence="1" id="KW-0472">Membrane</keyword>
<gene>
    <name evidence="2" type="ORF">CTE05_14060</name>
</gene>
<dbReference type="AlphaFoldDB" id="A0A511JJ08"/>
<comment type="caution">
    <text evidence="2">The sequence shown here is derived from an EMBL/GenBank/DDBJ whole genome shotgun (WGS) entry which is preliminary data.</text>
</comment>
<reference evidence="2 3" key="1">
    <citation type="submission" date="2019-07" db="EMBL/GenBank/DDBJ databases">
        <title>Whole genome shotgun sequence of Cellulomonas terrae NBRC 100819.</title>
        <authorList>
            <person name="Hosoyama A."/>
            <person name="Uohara A."/>
            <person name="Ohji S."/>
            <person name="Ichikawa N."/>
        </authorList>
    </citation>
    <scope>NUCLEOTIDE SEQUENCE [LARGE SCALE GENOMIC DNA]</scope>
    <source>
        <strain evidence="2 3">NBRC 100819</strain>
    </source>
</reference>
<protein>
    <submittedName>
        <fullName evidence="2">Uncharacterized protein</fullName>
    </submittedName>
</protein>
<accession>A0A511JJ08</accession>
<organism evidence="2 3">
    <name type="scientific">Cellulomonas terrae</name>
    <dbReference type="NCBI Taxonomy" id="311234"/>
    <lineage>
        <taxon>Bacteria</taxon>
        <taxon>Bacillati</taxon>
        <taxon>Actinomycetota</taxon>
        <taxon>Actinomycetes</taxon>
        <taxon>Micrococcales</taxon>
        <taxon>Cellulomonadaceae</taxon>
        <taxon>Cellulomonas</taxon>
    </lineage>
</organism>
<evidence type="ECO:0000256" key="1">
    <source>
        <dbReference type="SAM" id="Phobius"/>
    </source>
</evidence>